<dbReference type="OrthoDB" id="9796623at2"/>
<reference evidence="10" key="1">
    <citation type="submission" date="2016-10" db="EMBL/GenBank/DDBJ databases">
        <authorList>
            <person name="Varghese N."/>
            <person name="Submissions S."/>
        </authorList>
    </citation>
    <scope>NUCLEOTIDE SEQUENCE [LARGE SCALE GENOMIC DNA]</scope>
    <source>
        <strain evidence="10">CGMCC 1.10789</strain>
    </source>
</reference>
<gene>
    <name evidence="9" type="ORF">SAMN05216257_103335</name>
</gene>
<dbReference type="GO" id="GO:0006744">
    <property type="term" value="P:ubiquinone biosynthetic process"/>
    <property type="evidence" value="ECO:0007669"/>
    <property type="project" value="UniProtKB-UniPathway"/>
</dbReference>
<sequence>MSREERDVVIAGGGLAGLIAAAAFAAEGFSVLLADPAPQGAVPEGARGPDLRSTAFLRPAQALLERSGLWERLAPFATPLEALEAVDSTGWPPRIRARRLFRSDETGATPFGWNLMNAATRAALIAHLRAETRVELALGTGFRDMLARDDLIIVRLLDGRRIAARLLVGADGRESAVRDAAGIEADTTRYGQKALTFTVSHSEPHHNVSTEIYNEGGAFTLVPLGNQEGRPASAVVWMNDGREALRLMELERAAFERTATERSCALYGPLRLLSARAMFPVLTRRARRLTAGRVALVAEAAHTLPPIGAQGLNTSLVDVAALVEAARAHGDGDPGAEPVLAAYARARSRDIAARAAAIDLFNRVCRSGAPPVQALRALGLRLVHDIAPLRRQVMLAGLGGHRASSRP</sequence>
<protein>
    <submittedName>
        <fullName evidence="9">2-octaprenyl-6-methoxyphenol hydroxylase</fullName>
    </submittedName>
</protein>
<evidence type="ECO:0000256" key="2">
    <source>
        <dbReference type="ARBA" id="ARBA00004749"/>
    </source>
</evidence>
<dbReference type="InterPro" id="IPR051205">
    <property type="entry name" value="UbiH/COQ6_monooxygenase"/>
</dbReference>
<keyword evidence="7" id="KW-0503">Monooxygenase</keyword>
<organism evidence="9 10">
    <name type="scientific">Meinhardsimonia xiamenensis</name>
    <dbReference type="NCBI Taxonomy" id="990712"/>
    <lineage>
        <taxon>Bacteria</taxon>
        <taxon>Pseudomonadati</taxon>
        <taxon>Pseudomonadota</taxon>
        <taxon>Alphaproteobacteria</taxon>
        <taxon>Rhodobacterales</taxon>
        <taxon>Paracoccaceae</taxon>
        <taxon>Meinhardsimonia</taxon>
    </lineage>
</organism>
<dbReference type="GO" id="GO:0071949">
    <property type="term" value="F:FAD binding"/>
    <property type="evidence" value="ECO:0007669"/>
    <property type="project" value="InterPro"/>
</dbReference>
<dbReference type="SUPFAM" id="SSF51905">
    <property type="entry name" value="FAD/NAD(P)-binding domain"/>
    <property type="match status" value="1"/>
</dbReference>
<dbReference type="GO" id="GO:0004497">
    <property type="term" value="F:monooxygenase activity"/>
    <property type="evidence" value="ECO:0007669"/>
    <property type="project" value="UniProtKB-KW"/>
</dbReference>
<dbReference type="InterPro" id="IPR036188">
    <property type="entry name" value="FAD/NAD-bd_sf"/>
</dbReference>
<dbReference type="NCBIfam" id="TIGR01988">
    <property type="entry name" value="Ubi-OHases"/>
    <property type="match status" value="1"/>
</dbReference>
<evidence type="ECO:0000256" key="1">
    <source>
        <dbReference type="ARBA" id="ARBA00001974"/>
    </source>
</evidence>
<dbReference type="Proteomes" id="UP000199328">
    <property type="component" value="Unassembled WGS sequence"/>
</dbReference>
<proteinExistence type="inferred from homology"/>
<dbReference type="PRINTS" id="PR00420">
    <property type="entry name" value="RNGMNOXGNASE"/>
</dbReference>
<dbReference type="UniPathway" id="UPA00232"/>
<dbReference type="EMBL" id="FNFV01000003">
    <property type="protein sequence ID" value="SDK58522.1"/>
    <property type="molecule type" value="Genomic_DNA"/>
</dbReference>
<evidence type="ECO:0000256" key="6">
    <source>
        <dbReference type="ARBA" id="ARBA00023002"/>
    </source>
</evidence>
<accession>A0A1G9D3I8</accession>
<dbReference type="RefSeq" id="WP_092500092.1">
    <property type="nucleotide sequence ID" value="NZ_FNFV01000003.1"/>
</dbReference>
<dbReference type="Pfam" id="PF01494">
    <property type="entry name" value="FAD_binding_3"/>
    <property type="match status" value="1"/>
</dbReference>
<evidence type="ECO:0000256" key="5">
    <source>
        <dbReference type="ARBA" id="ARBA00022827"/>
    </source>
</evidence>
<feature type="domain" description="FAD-binding" evidence="8">
    <location>
        <begin position="7"/>
        <end position="349"/>
    </location>
</feature>
<evidence type="ECO:0000256" key="3">
    <source>
        <dbReference type="ARBA" id="ARBA00005349"/>
    </source>
</evidence>
<comment type="pathway">
    <text evidence="2">Cofactor biosynthesis; ubiquinone biosynthesis.</text>
</comment>
<keyword evidence="4" id="KW-0285">Flavoprotein</keyword>
<evidence type="ECO:0000313" key="10">
    <source>
        <dbReference type="Proteomes" id="UP000199328"/>
    </source>
</evidence>
<keyword evidence="10" id="KW-1185">Reference proteome</keyword>
<evidence type="ECO:0000256" key="7">
    <source>
        <dbReference type="ARBA" id="ARBA00023033"/>
    </source>
</evidence>
<dbReference type="InterPro" id="IPR010971">
    <property type="entry name" value="UbiH/COQ6"/>
</dbReference>
<evidence type="ECO:0000256" key="4">
    <source>
        <dbReference type="ARBA" id="ARBA00022630"/>
    </source>
</evidence>
<dbReference type="Gene3D" id="3.50.50.60">
    <property type="entry name" value="FAD/NAD(P)-binding domain"/>
    <property type="match status" value="2"/>
</dbReference>
<dbReference type="InterPro" id="IPR002938">
    <property type="entry name" value="FAD-bd"/>
</dbReference>
<evidence type="ECO:0000313" key="9">
    <source>
        <dbReference type="EMBL" id="SDK58522.1"/>
    </source>
</evidence>
<dbReference type="AlphaFoldDB" id="A0A1G9D3I8"/>
<keyword evidence="6" id="KW-0560">Oxidoreductase</keyword>
<comment type="similarity">
    <text evidence="3">Belongs to the UbiH/COQ6 family.</text>
</comment>
<evidence type="ECO:0000259" key="8">
    <source>
        <dbReference type="Pfam" id="PF01494"/>
    </source>
</evidence>
<dbReference type="PANTHER" id="PTHR43876:SF7">
    <property type="entry name" value="UBIQUINONE BIOSYNTHESIS MONOOXYGENASE COQ6, MITOCHONDRIAL"/>
    <property type="match status" value="1"/>
</dbReference>
<dbReference type="STRING" id="990712.SAMN05216257_103335"/>
<keyword evidence="5" id="KW-0274">FAD</keyword>
<comment type="cofactor">
    <cofactor evidence="1">
        <name>FAD</name>
        <dbReference type="ChEBI" id="CHEBI:57692"/>
    </cofactor>
</comment>
<dbReference type="GO" id="GO:0016705">
    <property type="term" value="F:oxidoreductase activity, acting on paired donors, with incorporation or reduction of molecular oxygen"/>
    <property type="evidence" value="ECO:0007669"/>
    <property type="project" value="InterPro"/>
</dbReference>
<name>A0A1G9D3I8_9RHOB</name>
<dbReference type="PANTHER" id="PTHR43876">
    <property type="entry name" value="UBIQUINONE BIOSYNTHESIS MONOOXYGENASE COQ6, MITOCHONDRIAL"/>
    <property type="match status" value="1"/>
</dbReference>